<evidence type="ECO:0000313" key="1">
    <source>
        <dbReference type="EMBL" id="KHG17025.1"/>
    </source>
</evidence>
<accession>A0A0B0NW13</accession>
<name>A0A0B0NW13_GOSAR</name>
<protein>
    <submittedName>
        <fullName evidence="1">Tumor necrosis factor soluble receptor</fullName>
    </submittedName>
</protein>
<gene>
    <name evidence="1" type="ORF">F383_23446</name>
</gene>
<proteinExistence type="predicted"/>
<keyword evidence="1" id="KW-0675">Receptor</keyword>
<dbReference type="EMBL" id="KN407348">
    <property type="protein sequence ID" value="KHG17025.1"/>
    <property type="molecule type" value="Genomic_DNA"/>
</dbReference>
<keyword evidence="2" id="KW-1185">Reference proteome</keyword>
<dbReference type="AlphaFoldDB" id="A0A0B0NW13"/>
<sequence length="66" mass="7924">MHNIWLNIPYKYTNIYISIMYNLHPISNNQLTLFPNRKSTINTWSFSSFYTFNHNLSLPVGPFRIE</sequence>
<evidence type="ECO:0000313" key="2">
    <source>
        <dbReference type="Proteomes" id="UP000032142"/>
    </source>
</evidence>
<dbReference type="Proteomes" id="UP000032142">
    <property type="component" value="Unassembled WGS sequence"/>
</dbReference>
<reference evidence="2" key="1">
    <citation type="submission" date="2014-09" db="EMBL/GenBank/DDBJ databases">
        <authorList>
            <person name="Mudge J."/>
            <person name="Ramaraj T."/>
            <person name="Lindquist I.E."/>
            <person name="Bharti A.K."/>
            <person name="Sundararajan A."/>
            <person name="Cameron C.T."/>
            <person name="Woodward J.E."/>
            <person name="May G.D."/>
            <person name="Brubaker C."/>
            <person name="Broadhvest J."/>
            <person name="Wilkins T.A."/>
        </authorList>
    </citation>
    <scope>NUCLEOTIDE SEQUENCE</scope>
    <source>
        <strain evidence="2">cv. AKA8401</strain>
    </source>
</reference>
<organism evidence="1 2">
    <name type="scientific">Gossypium arboreum</name>
    <name type="common">Tree cotton</name>
    <name type="synonym">Gossypium nanking</name>
    <dbReference type="NCBI Taxonomy" id="29729"/>
    <lineage>
        <taxon>Eukaryota</taxon>
        <taxon>Viridiplantae</taxon>
        <taxon>Streptophyta</taxon>
        <taxon>Embryophyta</taxon>
        <taxon>Tracheophyta</taxon>
        <taxon>Spermatophyta</taxon>
        <taxon>Magnoliopsida</taxon>
        <taxon>eudicotyledons</taxon>
        <taxon>Gunneridae</taxon>
        <taxon>Pentapetalae</taxon>
        <taxon>rosids</taxon>
        <taxon>malvids</taxon>
        <taxon>Malvales</taxon>
        <taxon>Malvaceae</taxon>
        <taxon>Malvoideae</taxon>
        <taxon>Gossypium</taxon>
    </lineage>
</organism>